<keyword evidence="8" id="KW-0068">Autocatalytic cleavage</keyword>
<comment type="catalytic activity">
    <reaction evidence="14 16">
        <text>ATP + H2O = ADP + phosphate + H(+)</text>
        <dbReference type="Rhea" id="RHEA:13065"/>
        <dbReference type="ChEBI" id="CHEBI:15377"/>
        <dbReference type="ChEBI" id="CHEBI:15378"/>
        <dbReference type="ChEBI" id="CHEBI:30616"/>
        <dbReference type="ChEBI" id="CHEBI:43474"/>
        <dbReference type="ChEBI" id="CHEBI:456216"/>
        <dbReference type="EC" id="5.6.2.3"/>
    </reaction>
</comment>
<dbReference type="InterPro" id="IPR036185">
    <property type="entry name" value="DNA_heli_DnaB-like_N_sf"/>
</dbReference>
<evidence type="ECO:0000256" key="8">
    <source>
        <dbReference type="ARBA" id="ARBA00022813"/>
    </source>
</evidence>
<dbReference type="CDD" id="cd00081">
    <property type="entry name" value="Hint"/>
    <property type="match status" value="2"/>
</dbReference>
<dbReference type="PROSITE" id="PS50819">
    <property type="entry name" value="INTEIN_ENDONUCLEASE"/>
    <property type="match status" value="1"/>
</dbReference>
<keyword evidence="5 16" id="KW-0547">Nucleotide-binding</keyword>
<dbReference type="SMART" id="SM00306">
    <property type="entry name" value="HintN"/>
    <property type="match status" value="2"/>
</dbReference>
<dbReference type="GO" id="GO:0016539">
    <property type="term" value="P:intein-mediated protein splicing"/>
    <property type="evidence" value="ECO:0007669"/>
    <property type="project" value="InterPro"/>
</dbReference>
<dbReference type="InterPro" id="IPR003587">
    <property type="entry name" value="Hint_dom_N"/>
</dbReference>
<evidence type="ECO:0000256" key="13">
    <source>
        <dbReference type="ARBA" id="ARBA00044940"/>
    </source>
</evidence>
<dbReference type="AlphaFoldDB" id="A0A2U3NDX3"/>
<dbReference type="Pfam" id="PF00772">
    <property type="entry name" value="DnaB"/>
    <property type="match status" value="1"/>
</dbReference>
<dbReference type="NCBIfam" id="TIGR01443">
    <property type="entry name" value="intein_Cterm"/>
    <property type="match status" value="1"/>
</dbReference>
<comment type="function">
    <text evidence="13 16">The intein is an endonuclease.</text>
</comment>
<dbReference type="NCBIfam" id="TIGR01445">
    <property type="entry name" value="intein_Nterm"/>
    <property type="match status" value="1"/>
</dbReference>
<evidence type="ECO:0000256" key="5">
    <source>
        <dbReference type="ARBA" id="ARBA00022741"/>
    </source>
</evidence>
<comment type="function">
    <text evidence="16">The main replicative DNA helicase, it participates in initiation and elongation during chromosome replication. Travels ahead of the DNA replisome, separating dsDNA into templates for DNA synthesis. A processive ATP-dependent 5'-3' DNA helicase it has DNA-dependent ATPase activity.</text>
</comment>
<dbReference type="SUPFAM" id="SSF48024">
    <property type="entry name" value="N-terminal domain of DnaB helicase"/>
    <property type="match status" value="1"/>
</dbReference>
<evidence type="ECO:0000256" key="7">
    <source>
        <dbReference type="ARBA" id="ARBA00022806"/>
    </source>
</evidence>
<dbReference type="InterPro" id="IPR027417">
    <property type="entry name" value="P-loop_NTPase"/>
</dbReference>
<dbReference type="GO" id="GO:0016887">
    <property type="term" value="F:ATP hydrolysis activity"/>
    <property type="evidence" value="ECO:0007669"/>
    <property type="project" value="RHEA"/>
</dbReference>
<dbReference type="InterPro" id="IPR007694">
    <property type="entry name" value="DNA_helicase_DnaB-like_C"/>
</dbReference>
<dbReference type="InterPro" id="IPR003586">
    <property type="entry name" value="Hint_dom_C"/>
</dbReference>
<dbReference type="Gene3D" id="3.10.28.10">
    <property type="entry name" value="Homing endonucleases"/>
    <property type="match status" value="1"/>
</dbReference>
<reference evidence="20 21" key="1">
    <citation type="submission" date="2017-01" db="EMBL/GenBank/DDBJ databases">
        <authorList>
            <consortium name="Urmite Genomes"/>
        </authorList>
    </citation>
    <scope>NUCLEOTIDE SEQUENCE [LARGE SCALE GENOMIC DNA]</scope>
    <source>
        <strain evidence="20 21">AB308</strain>
    </source>
</reference>
<keyword evidence="3 16" id="KW-0235">DNA replication</keyword>
<accession>A0A2U3NDX3</accession>
<dbReference type="SMART" id="SM00305">
    <property type="entry name" value="HintC"/>
    <property type="match status" value="1"/>
</dbReference>
<feature type="non-terminal residue" evidence="20">
    <location>
        <position position="1"/>
    </location>
</feature>
<dbReference type="InterPro" id="IPR036844">
    <property type="entry name" value="Hint_dom_sf"/>
</dbReference>
<keyword evidence="6 16" id="KW-0378">Hydrolase</keyword>
<evidence type="ECO:0000313" key="20">
    <source>
        <dbReference type="EMBL" id="SPM29741.1"/>
    </source>
</evidence>
<dbReference type="PROSITE" id="PS50818">
    <property type="entry name" value="INTEIN_C_TER"/>
    <property type="match status" value="1"/>
</dbReference>
<feature type="domain" description="DOD-type homing endonuclease" evidence="18">
    <location>
        <begin position="659"/>
        <end position="806"/>
    </location>
</feature>
<feature type="domain" description="SF4 helicase" evidence="19">
    <location>
        <begin position="969"/>
        <end position="1027"/>
    </location>
</feature>
<dbReference type="GO" id="GO:0003677">
    <property type="term" value="F:DNA binding"/>
    <property type="evidence" value="ECO:0007669"/>
    <property type="project" value="UniProtKB-UniRule"/>
</dbReference>
<name>A0A2U3NDX3_9MYCO</name>
<dbReference type="GO" id="GO:0043139">
    <property type="term" value="F:5'-3' DNA helicase activity"/>
    <property type="evidence" value="ECO:0007669"/>
    <property type="project" value="UniProtKB-EC"/>
</dbReference>
<dbReference type="InterPro" id="IPR007692">
    <property type="entry name" value="DNA_helicase_DnaB"/>
</dbReference>
<organism evidence="20 21">
    <name type="scientific">Mycobacterium terramassiliense</name>
    <dbReference type="NCBI Taxonomy" id="1841859"/>
    <lineage>
        <taxon>Bacteria</taxon>
        <taxon>Bacillati</taxon>
        <taxon>Actinomycetota</taxon>
        <taxon>Actinomycetes</taxon>
        <taxon>Mycobacteriales</taxon>
        <taxon>Mycobacteriaceae</taxon>
        <taxon>Mycobacterium</taxon>
    </lineage>
</organism>
<keyword evidence="4" id="KW-0677">Repeat</keyword>
<dbReference type="InterPro" id="IPR006142">
    <property type="entry name" value="INTEIN"/>
</dbReference>
<evidence type="ECO:0000256" key="17">
    <source>
        <dbReference type="SAM" id="MobiDB-lite"/>
    </source>
</evidence>
<dbReference type="GO" id="GO:0005524">
    <property type="term" value="F:ATP binding"/>
    <property type="evidence" value="ECO:0007669"/>
    <property type="project" value="UniProtKB-UniRule"/>
</dbReference>
<keyword evidence="2 16" id="KW-0639">Primosome</keyword>
<evidence type="ECO:0000256" key="4">
    <source>
        <dbReference type="ARBA" id="ARBA00022737"/>
    </source>
</evidence>
<dbReference type="FunFam" id="3.40.50.300:FF:001469">
    <property type="entry name" value="Replicative DNA helicase"/>
    <property type="match status" value="1"/>
</dbReference>
<evidence type="ECO:0000259" key="18">
    <source>
        <dbReference type="PROSITE" id="PS50819"/>
    </source>
</evidence>
<gene>
    <name evidence="20" type="ORF">MTAB308_3233</name>
</gene>
<evidence type="ECO:0000256" key="14">
    <source>
        <dbReference type="ARBA" id="ARBA00048954"/>
    </source>
</evidence>
<feature type="domain" description="SF4 helicase" evidence="19">
    <location>
        <begin position="378"/>
        <end position="544"/>
    </location>
</feature>
<dbReference type="PANTHER" id="PTHR30153:SF2">
    <property type="entry name" value="REPLICATIVE DNA HELICASE"/>
    <property type="match status" value="1"/>
</dbReference>
<dbReference type="GO" id="GO:0006269">
    <property type="term" value="P:DNA replication, synthesis of primer"/>
    <property type="evidence" value="ECO:0007669"/>
    <property type="project" value="UniProtKB-UniRule"/>
</dbReference>
<dbReference type="EC" id="5.6.2.3" evidence="15 16"/>
<evidence type="ECO:0000256" key="12">
    <source>
        <dbReference type="ARBA" id="ARBA00023235"/>
    </source>
</evidence>
<dbReference type="Gene3D" id="3.40.50.300">
    <property type="entry name" value="P-loop containing nucleotide triphosphate hydrolases"/>
    <property type="match status" value="3"/>
</dbReference>
<evidence type="ECO:0000256" key="6">
    <source>
        <dbReference type="ARBA" id="ARBA00022801"/>
    </source>
</evidence>
<dbReference type="NCBIfam" id="NF005852">
    <property type="entry name" value="PRK07773.1"/>
    <property type="match status" value="1"/>
</dbReference>
<dbReference type="Gene3D" id="1.10.860.10">
    <property type="entry name" value="DNAb Helicase, Chain A"/>
    <property type="match status" value="1"/>
</dbReference>
<dbReference type="InterPro" id="IPR004042">
    <property type="entry name" value="Intein_endonuc_central"/>
</dbReference>
<dbReference type="STRING" id="1841859.GCA_900157385_03233"/>
<evidence type="ECO:0000256" key="1">
    <source>
        <dbReference type="ARBA" id="ARBA00008428"/>
    </source>
</evidence>
<evidence type="ECO:0000256" key="10">
    <source>
        <dbReference type="ARBA" id="ARBA00023000"/>
    </source>
</evidence>
<keyword evidence="9 16" id="KW-0067">ATP-binding</keyword>
<evidence type="ECO:0000256" key="11">
    <source>
        <dbReference type="ARBA" id="ARBA00023125"/>
    </source>
</evidence>
<dbReference type="Proteomes" id="UP000241595">
    <property type="component" value="Unassembled WGS sequence"/>
</dbReference>
<dbReference type="InterPro" id="IPR016136">
    <property type="entry name" value="DNA_helicase_N/primase_C"/>
</dbReference>
<dbReference type="Pfam" id="PF14890">
    <property type="entry name" value="Intein_splicing"/>
    <property type="match status" value="1"/>
</dbReference>
<sequence>VAVVDDVTSGMDSSPPSEEFGRQPPQDLAAEQSVLGGMLLSKDAIADVLERLRPGDFYRPAHQNIYDAILDLYGRGEPADAVTVAAELDRRSLLRRIGGAPYLHTLISTVPTAANAGYYAGIVAEKALLRRLVEAGTRVVQYGYAGAEGADVAEIVDRAQAEIYDVADRRLSEDFVPLEDLLQPTMDEIDAIASSGGVSRGVPTGFTELDEVTNGLHPGQMIIVAARPGVGKALALNTPLPTPAGWTTMGDVAVGDELLDADGVPTRVVAATEVMLGHPCYEIEFSDGTVIVADAQHQWPTTRGIRTSSRLRRGWDTIAAAGSAMRSAERGITTALLAPVLQVESVRRVDSVPVRCVEVDNAARLYLAGPGMVPTHNSTLGLDFMRSCSIKNRLASVIFSLEMSKSEIVMRLLSAEAKIKLADMRSGRMSDDDWTRLARRMSEISEAPLYIDDSPNLTMMEIRAKARRLRQKADLRLIVIDYMQLMTSGKKHESRQVEVSEFSRHLKLLAKELEVPVVAISQLNRGPEQRTDKKPMLADLRESGCLTAATRILRADSGAEVTFGELMRTGERPLVWSLDERLRMVARPMTNVFPSGRKEVFRLRLASGREVEATGNHPFRKLDGWTPLEQLEVGDRIAAPRRVPEPVDTQRMDESEVILLAHMIGDGSCVKRQPIRYASVDEANLVEVTVSAAHFGVTAVRDEYPAARVTTLRLPSPDRLARGRRNPIAAWLDGLGLFGKRSYEKFVPEAVFRAPNDQVALFLRHLWATDGSVRWDAKVGLGRIYYASTSRRLIDDVAQLLLRLGVQSRVTQVRKANYRACWHLWIDRAGNQTAFLTKIGVHGARGKSAEYVLQQLQSRIRRPGADTVPVEVWGKVREVVARKTFSGGELRVAMKTQFCDSRLRHPPGRSLLHRLAATLDDTEIHALATSDVFWDRIVEITSMGEQDVYDGTVSGTHNFVANGINLHNSLEQDADVVILLHRPDAFERDDPRGGEADFILAKHRNGPTKTVTVAHQLHLSRFANMAR</sequence>
<dbReference type="GO" id="GO:0004519">
    <property type="term" value="F:endonuclease activity"/>
    <property type="evidence" value="ECO:0007669"/>
    <property type="project" value="InterPro"/>
</dbReference>
<evidence type="ECO:0000313" key="21">
    <source>
        <dbReference type="Proteomes" id="UP000241595"/>
    </source>
</evidence>
<evidence type="ECO:0000256" key="16">
    <source>
        <dbReference type="RuleBase" id="RU362085"/>
    </source>
</evidence>
<protein>
    <recommendedName>
        <fullName evidence="15 16">Replicative DNA helicase</fullName>
        <ecNumber evidence="15 16">5.6.2.3</ecNumber>
    </recommendedName>
</protein>
<feature type="region of interest" description="Disordered" evidence="17">
    <location>
        <begin position="1"/>
        <end position="25"/>
    </location>
</feature>
<keyword evidence="12" id="KW-0413">Isomerase</keyword>
<evidence type="ECO:0000259" key="19">
    <source>
        <dbReference type="PROSITE" id="PS51199"/>
    </source>
</evidence>
<evidence type="ECO:0000256" key="3">
    <source>
        <dbReference type="ARBA" id="ARBA00022705"/>
    </source>
</evidence>
<dbReference type="NCBIfam" id="TIGR00665">
    <property type="entry name" value="DnaB"/>
    <property type="match status" value="1"/>
</dbReference>
<dbReference type="InterPro" id="IPR004860">
    <property type="entry name" value="LAGLIDADG_dom"/>
</dbReference>
<dbReference type="GO" id="GO:1990077">
    <property type="term" value="C:primosome complex"/>
    <property type="evidence" value="ECO:0007669"/>
    <property type="project" value="UniProtKB-UniRule"/>
</dbReference>
<dbReference type="InterPro" id="IPR007693">
    <property type="entry name" value="DNA_helicase_DnaB-like_N"/>
</dbReference>
<dbReference type="Pfam" id="PF14528">
    <property type="entry name" value="LAGLIDADG_3"/>
    <property type="match status" value="1"/>
</dbReference>
<dbReference type="SUPFAM" id="SSF51294">
    <property type="entry name" value="Hedgehog/intein (Hint) domain"/>
    <property type="match status" value="2"/>
</dbReference>
<dbReference type="InterPro" id="IPR027434">
    <property type="entry name" value="Homing_endonucl"/>
</dbReference>
<dbReference type="InterPro" id="IPR006141">
    <property type="entry name" value="Intein_N"/>
</dbReference>
<dbReference type="Gene3D" id="2.170.16.10">
    <property type="entry name" value="Hedgehog/Intein (Hint) domain"/>
    <property type="match status" value="2"/>
</dbReference>
<evidence type="ECO:0000256" key="9">
    <source>
        <dbReference type="ARBA" id="ARBA00022840"/>
    </source>
</evidence>
<dbReference type="SUPFAM" id="SSF52540">
    <property type="entry name" value="P-loop containing nucleoside triphosphate hydrolases"/>
    <property type="match status" value="2"/>
</dbReference>
<proteinExistence type="inferred from homology"/>
<dbReference type="FunFam" id="1.10.860.10:FF:000001">
    <property type="entry name" value="Replicative DNA helicase"/>
    <property type="match status" value="1"/>
</dbReference>
<dbReference type="PRINTS" id="PR00379">
    <property type="entry name" value="INTEIN"/>
</dbReference>
<keyword evidence="21" id="KW-1185">Reference proteome</keyword>
<dbReference type="InterPro" id="IPR030934">
    <property type="entry name" value="Intein_C"/>
</dbReference>
<keyword evidence="11 16" id="KW-0238">DNA-binding</keyword>
<comment type="similarity">
    <text evidence="1 16">Belongs to the helicase family. DnaB subfamily.</text>
</comment>
<evidence type="ECO:0000256" key="2">
    <source>
        <dbReference type="ARBA" id="ARBA00022515"/>
    </source>
</evidence>
<dbReference type="PANTHER" id="PTHR30153">
    <property type="entry name" value="REPLICATIVE DNA HELICASE DNAB"/>
    <property type="match status" value="1"/>
</dbReference>
<evidence type="ECO:0000256" key="15">
    <source>
        <dbReference type="NCBIfam" id="TIGR00665"/>
    </source>
</evidence>
<dbReference type="Pfam" id="PF03796">
    <property type="entry name" value="DnaB_C"/>
    <property type="match status" value="2"/>
</dbReference>
<dbReference type="EMBL" id="FTRV01000013">
    <property type="protein sequence ID" value="SPM29741.1"/>
    <property type="molecule type" value="Genomic_DNA"/>
</dbReference>
<dbReference type="PROSITE" id="PS50817">
    <property type="entry name" value="INTEIN_N_TER"/>
    <property type="match status" value="1"/>
</dbReference>
<keyword evidence="10" id="KW-0651">Protein splicing</keyword>
<dbReference type="PROSITE" id="PS51199">
    <property type="entry name" value="SF4_HELICASE"/>
    <property type="match status" value="3"/>
</dbReference>
<feature type="domain" description="SF4 helicase" evidence="19">
    <location>
        <begin position="195"/>
        <end position="232"/>
    </location>
</feature>
<keyword evidence="7 16" id="KW-0347">Helicase</keyword>
<dbReference type="SUPFAM" id="SSF55608">
    <property type="entry name" value="Homing endonucleases"/>
    <property type="match status" value="1"/>
</dbReference>
<dbReference type="GO" id="GO:0005829">
    <property type="term" value="C:cytosol"/>
    <property type="evidence" value="ECO:0007669"/>
    <property type="project" value="TreeGrafter"/>
</dbReference>